<evidence type="ECO:0000313" key="5">
    <source>
        <dbReference type="EMBL" id="GAD74644.1"/>
    </source>
</evidence>
<protein>
    <recommendedName>
        <fullName evidence="2">diguanylate cyclase</fullName>
        <ecNumber evidence="2">2.7.7.65</ecNumber>
    </recommendedName>
</protein>
<evidence type="ECO:0000256" key="1">
    <source>
        <dbReference type="ARBA" id="ARBA00001946"/>
    </source>
</evidence>
<organism evidence="5 6">
    <name type="scientific">Vibrio azureus NBRC 104587</name>
    <dbReference type="NCBI Taxonomy" id="1219077"/>
    <lineage>
        <taxon>Bacteria</taxon>
        <taxon>Pseudomonadati</taxon>
        <taxon>Pseudomonadota</taxon>
        <taxon>Gammaproteobacteria</taxon>
        <taxon>Vibrionales</taxon>
        <taxon>Vibrionaceae</taxon>
        <taxon>Vibrio</taxon>
    </lineage>
</organism>
<evidence type="ECO:0000256" key="2">
    <source>
        <dbReference type="ARBA" id="ARBA00012528"/>
    </source>
</evidence>
<dbReference type="STRING" id="1219077.VAZ01S_013_00510"/>
<dbReference type="InterPro" id="IPR035965">
    <property type="entry name" value="PAS-like_dom_sf"/>
</dbReference>
<evidence type="ECO:0000259" key="3">
    <source>
        <dbReference type="PROSITE" id="PS50112"/>
    </source>
</evidence>
<dbReference type="PANTHER" id="PTHR45138:SF24">
    <property type="entry name" value="DIGUANYLATE CYCLASE DGCC-RELATED"/>
    <property type="match status" value="1"/>
</dbReference>
<dbReference type="InterPro" id="IPR029787">
    <property type="entry name" value="Nucleotide_cyclase"/>
</dbReference>
<dbReference type="SUPFAM" id="SSF55073">
    <property type="entry name" value="Nucleotide cyclase"/>
    <property type="match status" value="1"/>
</dbReference>
<dbReference type="CDD" id="cd01949">
    <property type="entry name" value="GGDEF"/>
    <property type="match status" value="1"/>
</dbReference>
<dbReference type="GO" id="GO:0005886">
    <property type="term" value="C:plasma membrane"/>
    <property type="evidence" value="ECO:0007669"/>
    <property type="project" value="TreeGrafter"/>
</dbReference>
<dbReference type="Gene3D" id="3.30.450.20">
    <property type="entry name" value="PAS domain"/>
    <property type="match status" value="1"/>
</dbReference>
<dbReference type="SMART" id="SM00267">
    <property type="entry name" value="GGDEF"/>
    <property type="match status" value="1"/>
</dbReference>
<name>U3BZC3_9VIBR</name>
<feature type="domain" description="PAS" evidence="3">
    <location>
        <begin position="10"/>
        <end position="80"/>
    </location>
</feature>
<dbReference type="NCBIfam" id="TIGR00254">
    <property type="entry name" value="GGDEF"/>
    <property type="match status" value="1"/>
</dbReference>
<dbReference type="Gene3D" id="3.30.70.270">
    <property type="match status" value="1"/>
</dbReference>
<dbReference type="GO" id="GO:0043709">
    <property type="term" value="P:cell adhesion involved in single-species biofilm formation"/>
    <property type="evidence" value="ECO:0007669"/>
    <property type="project" value="TreeGrafter"/>
</dbReference>
<comment type="caution">
    <text evidence="5">The sequence shown here is derived from an EMBL/GenBank/DDBJ whole genome shotgun (WGS) entry which is preliminary data.</text>
</comment>
<dbReference type="PROSITE" id="PS50887">
    <property type="entry name" value="GGDEF"/>
    <property type="match status" value="1"/>
</dbReference>
<reference evidence="5 6" key="1">
    <citation type="submission" date="2013-09" db="EMBL/GenBank/DDBJ databases">
        <title>Whole genome shotgun sequence of Vibrio azureus NBRC 104587.</title>
        <authorList>
            <person name="Isaki S."/>
            <person name="Hosoyama A."/>
            <person name="Numata M."/>
            <person name="Hashimoto M."/>
            <person name="Hosoyama Y."/>
            <person name="Tsuchikane K."/>
            <person name="Noguchi M."/>
            <person name="Hirakata S."/>
            <person name="Ichikawa N."/>
            <person name="Ohji S."/>
            <person name="Yamazoe A."/>
            <person name="Fujita N."/>
        </authorList>
    </citation>
    <scope>NUCLEOTIDE SEQUENCE [LARGE SCALE GENOMIC DNA]</scope>
    <source>
        <strain evidence="5 6">NBRC 104587</strain>
    </source>
</reference>
<dbReference type="FunFam" id="3.30.70.270:FF:000001">
    <property type="entry name" value="Diguanylate cyclase domain protein"/>
    <property type="match status" value="1"/>
</dbReference>
<dbReference type="AlphaFoldDB" id="U3BZC3"/>
<dbReference type="PANTHER" id="PTHR45138">
    <property type="entry name" value="REGULATORY COMPONENTS OF SENSORY TRANSDUCTION SYSTEM"/>
    <property type="match status" value="1"/>
</dbReference>
<gene>
    <name evidence="5" type="ORF">VAZ01S_013_00510</name>
</gene>
<feature type="domain" description="GGDEF" evidence="4">
    <location>
        <begin position="186"/>
        <end position="319"/>
    </location>
</feature>
<dbReference type="InterPro" id="IPR000160">
    <property type="entry name" value="GGDEF_dom"/>
</dbReference>
<dbReference type="EC" id="2.7.7.65" evidence="2"/>
<dbReference type="RefSeq" id="WP_021708424.1">
    <property type="nucleotide sequence ID" value="NZ_BAOB01000051.1"/>
</dbReference>
<dbReference type="eggNOG" id="COG3706">
    <property type="taxonomic scope" value="Bacteria"/>
</dbReference>
<keyword evidence="6" id="KW-1185">Reference proteome</keyword>
<dbReference type="InterPro" id="IPR043128">
    <property type="entry name" value="Rev_trsase/Diguanyl_cyclase"/>
</dbReference>
<dbReference type="Pfam" id="PF13188">
    <property type="entry name" value="PAS_8"/>
    <property type="match status" value="1"/>
</dbReference>
<accession>U3BZC3</accession>
<dbReference type="PROSITE" id="PS50112">
    <property type="entry name" value="PAS"/>
    <property type="match status" value="1"/>
</dbReference>
<dbReference type="InterPro" id="IPR000014">
    <property type="entry name" value="PAS"/>
</dbReference>
<dbReference type="SUPFAM" id="SSF55785">
    <property type="entry name" value="PYP-like sensor domain (PAS domain)"/>
    <property type="match status" value="1"/>
</dbReference>
<dbReference type="SMART" id="SM00091">
    <property type="entry name" value="PAS"/>
    <property type="match status" value="1"/>
</dbReference>
<evidence type="ECO:0000313" key="6">
    <source>
        <dbReference type="Proteomes" id="UP000016567"/>
    </source>
</evidence>
<dbReference type="InterPro" id="IPR050469">
    <property type="entry name" value="Diguanylate_Cyclase"/>
</dbReference>
<dbReference type="GO" id="GO:0052621">
    <property type="term" value="F:diguanylate cyclase activity"/>
    <property type="evidence" value="ECO:0007669"/>
    <property type="project" value="UniProtKB-EC"/>
</dbReference>
<evidence type="ECO:0000259" key="4">
    <source>
        <dbReference type="PROSITE" id="PS50887"/>
    </source>
</evidence>
<dbReference type="Pfam" id="PF00990">
    <property type="entry name" value="GGDEF"/>
    <property type="match status" value="1"/>
</dbReference>
<dbReference type="OrthoDB" id="9812260at2"/>
<sequence length="320" mass="37359">MSKMTMDITETHWITQILDTMDSGIIVLDRHYHVCVWNSFMQSYSGILSHDIHGKYLFDYFEDLPKSWLETKLNMSVSLETRSFSSWENRPYLFKFNNFSPVSNKSNVMYQDVVITPLRGLTGEINHIVIQINDVSEAARNRTYLRETNKHLSELSRKDGLTGLFNRNHWEQVLSEEFELLKIIDSPSSLVICDIDHFKKVNDTYGHHVGDEVIRRTSDLLQKAARSSDVCGRFGGEEFTVLLPQTSQTQARVFAERLRKQIEREVVHVEELAIRFTISIGVSQYRPQFDNYMQWLKCADMALYRAKESGRNQTCYYRDA</sequence>
<dbReference type="Proteomes" id="UP000016567">
    <property type="component" value="Unassembled WGS sequence"/>
</dbReference>
<dbReference type="GO" id="GO:1902201">
    <property type="term" value="P:negative regulation of bacterial-type flagellum-dependent cell motility"/>
    <property type="evidence" value="ECO:0007669"/>
    <property type="project" value="TreeGrafter"/>
</dbReference>
<dbReference type="EMBL" id="BATL01000013">
    <property type="protein sequence ID" value="GAD74644.1"/>
    <property type="molecule type" value="Genomic_DNA"/>
</dbReference>
<proteinExistence type="predicted"/>
<comment type="cofactor">
    <cofactor evidence="1">
        <name>Mg(2+)</name>
        <dbReference type="ChEBI" id="CHEBI:18420"/>
    </cofactor>
</comment>